<reference evidence="2 3" key="1">
    <citation type="submission" date="2016-10" db="EMBL/GenBank/DDBJ databases">
        <authorList>
            <person name="de Groot N.N."/>
        </authorList>
    </citation>
    <scope>NUCLEOTIDE SEQUENCE [LARGE SCALE GENOMIC DNA]</scope>
    <source>
        <strain evidence="2 3">DSM 15019</strain>
    </source>
</reference>
<name>A0A1H1TQC5_9MICO</name>
<dbReference type="AlphaFoldDB" id="A0A1H1TQC5"/>
<dbReference type="GeneID" id="36298786"/>
<evidence type="ECO:0000313" key="3">
    <source>
        <dbReference type="Proteomes" id="UP000182126"/>
    </source>
</evidence>
<organism evidence="2 3">
    <name type="scientific">Microbacterium paraoxydans</name>
    <dbReference type="NCBI Taxonomy" id="199592"/>
    <lineage>
        <taxon>Bacteria</taxon>
        <taxon>Bacillati</taxon>
        <taxon>Actinomycetota</taxon>
        <taxon>Actinomycetes</taxon>
        <taxon>Micrococcales</taxon>
        <taxon>Microbacteriaceae</taxon>
        <taxon>Microbacterium</taxon>
    </lineage>
</organism>
<dbReference type="EMBL" id="LT629770">
    <property type="protein sequence ID" value="SDS62417.1"/>
    <property type="molecule type" value="Genomic_DNA"/>
</dbReference>
<dbReference type="Proteomes" id="UP000182126">
    <property type="component" value="Chromosome I"/>
</dbReference>
<sequence>MGTLTYANLAEPIEIDDELLAHLRAATVTKLRRNEPFALTVQTGADRTETLWIHASIPIRFVVETSVTLQRPLLARLMQAAGSTGGLDLTDPELALDAVSRELHAMSA</sequence>
<proteinExistence type="predicted"/>
<protein>
    <recommendedName>
        <fullName evidence="1">DUF7882 domain-containing protein</fullName>
    </recommendedName>
</protein>
<gene>
    <name evidence="2" type="ORF">SAMN04489809_2279</name>
</gene>
<evidence type="ECO:0000259" key="1">
    <source>
        <dbReference type="Pfam" id="PF25355"/>
    </source>
</evidence>
<dbReference type="RefSeq" id="WP_060921944.1">
    <property type="nucleotide sequence ID" value="NZ_CBDRLI010000001.1"/>
</dbReference>
<evidence type="ECO:0000313" key="2">
    <source>
        <dbReference type="EMBL" id="SDS62417.1"/>
    </source>
</evidence>
<dbReference type="InterPro" id="IPR057204">
    <property type="entry name" value="DUF7882"/>
</dbReference>
<accession>A0A1H1TQC5</accession>
<feature type="domain" description="DUF7882" evidence="1">
    <location>
        <begin position="1"/>
        <end position="90"/>
    </location>
</feature>
<dbReference type="Pfam" id="PF25355">
    <property type="entry name" value="DUF7882"/>
    <property type="match status" value="1"/>
</dbReference>